<dbReference type="Proteomes" id="UP000290572">
    <property type="component" value="Unassembled WGS sequence"/>
</dbReference>
<organism evidence="1 2">
    <name type="scientific">Labeo rohita</name>
    <name type="common">Indian major carp</name>
    <name type="synonym">Cyprinus rohita</name>
    <dbReference type="NCBI Taxonomy" id="84645"/>
    <lineage>
        <taxon>Eukaryota</taxon>
        <taxon>Metazoa</taxon>
        <taxon>Chordata</taxon>
        <taxon>Craniata</taxon>
        <taxon>Vertebrata</taxon>
        <taxon>Euteleostomi</taxon>
        <taxon>Actinopterygii</taxon>
        <taxon>Neopterygii</taxon>
        <taxon>Teleostei</taxon>
        <taxon>Ostariophysi</taxon>
        <taxon>Cypriniformes</taxon>
        <taxon>Cyprinidae</taxon>
        <taxon>Labeoninae</taxon>
        <taxon>Labeonini</taxon>
        <taxon>Labeo</taxon>
    </lineage>
</organism>
<comment type="caution">
    <text evidence="1">The sequence shown here is derived from an EMBL/GenBank/DDBJ whole genome shotgun (WGS) entry which is preliminary data.</text>
</comment>
<sequence>MTSRLLCCITSRLEIRPFKGPGGRQTPLMSRGRPRGRWECEEPLSLVSKHTDGPQSRLRRSPSAADVQVSRNFNFHRRCLRS</sequence>
<name>A0A498MHV2_LABRO</name>
<gene>
    <name evidence="1" type="ORF">ROHU_027428</name>
</gene>
<dbReference type="AlphaFoldDB" id="A0A498MHV2"/>
<reference evidence="1 2" key="1">
    <citation type="submission" date="2018-03" db="EMBL/GenBank/DDBJ databases">
        <title>Draft genome sequence of Rohu Carp (Labeo rohita).</title>
        <authorList>
            <person name="Das P."/>
            <person name="Kushwaha B."/>
            <person name="Joshi C.G."/>
            <person name="Kumar D."/>
            <person name="Nagpure N.S."/>
            <person name="Sahoo L."/>
            <person name="Das S.P."/>
            <person name="Bit A."/>
            <person name="Patnaik S."/>
            <person name="Meher P.K."/>
            <person name="Jayasankar P."/>
            <person name="Koringa P.G."/>
            <person name="Patel N.V."/>
            <person name="Hinsu A.T."/>
            <person name="Kumar R."/>
            <person name="Pandey M."/>
            <person name="Agarwal S."/>
            <person name="Srivastava S."/>
            <person name="Singh M."/>
            <person name="Iquebal M.A."/>
            <person name="Jaiswal S."/>
            <person name="Angadi U.B."/>
            <person name="Kumar N."/>
            <person name="Raza M."/>
            <person name="Shah T.M."/>
            <person name="Rai A."/>
            <person name="Jena J.K."/>
        </authorList>
    </citation>
    <scope>NUCLEOTIDE SEQUENCE [LARGE SCALE GENOMIC DNA]</scope>
    <source>
        <strain evidence="1">DASCIFA01</strain>
        <tissue evidence="1">Testis</tissue>
    </source>
</reference>
<protein>
    <submittedName>
        <fullName evidence="1">Uncharacterized protein</fullName>
    </submittedName>
</protein>
<evidence type="ECO:0000313" key="1">
    <source>
        <dbReference type="EMBL" id="RXN16587.1"/>
    </source>
</evidence>
<evidence type="ECO:0000313" key="2">
    <source>
        <dbReference type="Proteomes" id="UP000290572"/>
    </source>
</evidence>
<accession>A0A498MHV2</accession>
<dbReference type="EMBL" id="QBIY01012778">
    <property type="protein sequence ID" value="RXN16587.1"/>
    <property type="molecule type" value="Genomic_DNA"/>
</dbReference>
<keyword evidence="2" id="KW-1185">Reference proteome</keyword>
<proteinExistence type="predicted"/>